<sequence length="157" mass="18175">MGAMKTIATFAEEHGFDADDVKDFAAEWMPVVDTDWPLWGVLHSYRVMEENGIHERDTEAFMDYLAICAWDVEEAGSQFGDAYSGQWESLEEYARQSIDDHGYIGLKTERTGEEVWVSFRDVQRFCRENDLKEPQVDLATWETNYTISRNGHVFESV</sequence>
<reference evidence="2" key="1">
    <citation type="submission" date="2016-11" db="EMBL/GenBank/DDBJ databases">
        <authorList>
            <person name="Jaros S."/>
            <person name="Januszkiewicz K."/>
            <person name="Wedrychowicz H."/>
        </authorList>
    </citation>
    <scope>NUCLEOTIDE SEQUENCE [LARGE SCALE GENOMIC DNA]</scope>
    <source>
        <strain evidence="2">CGMCC 4.3555</strain>
    </source>
</reference>
<proteinExistence type="predicted"/>
<gene>
    <name evidence="1" type="ORF">SAMN05216268_126108</name>
</gene>
<comment type="caution">
    <text evidence="1">The sequence shown here is derived from an EMBL/GenBank/DDBJ whole genome shotgun (WGS) entry which is preliminary data.</text>
</comment>
<organism evidence="1 2">
    <name type="scientific">Streptomyces yunnanensis</name>
    <dbReference type="NCBI Taxonomy" id="156453"/>
    <lineage>
        <taxon>Bacteria</taxon>
        <taxon>Bacillati</taxon>
        <taxon>Actinomycetota</taxon>
        <taxon>Actinomycetes</taxon>
        <taxon>Kitasatosporales</taxon>
        <taxon>Streptomycetaceae</taxon>
        <taxon>Streptomyces</taxon>
    </lineage>
</organism>
<dbReference type="EMBL" id="FRBK01000026">
    <property type="protein sequence ID" value="SHN24502.1"/>
    <property type="molecule type" value="Genomic_DNA"/>
</dbReference>
<name>A0A9X8N7V5_9ACTN</name>
<dbReference type="AlphaFoldDB" id="A0A9X8N7V5"/>
<accession>A0A9X8N7V5</accession>
<dbReference type="Proteomes" id="UP000184388">
    <property type="component" value="Unassembled WGS sequence"/>
</dbReference>
<evidence type="ECO:0000313" key="2">
    <source>
        <dbReference type="Proteomes" id="UP000184388"/>
    </source>
</evidence>
<evidence type="ECO:0000313" key="1">
    <source>
        <dbReference type="EMBL" id="SHN24502.1"/>
    </source>
</evidence>
<protein>
    <submittedName>
        <fullName evidence="1">Antirestriction protein (ArdA)</fullName>
    </submittedName>
</protein>